<keyword evidence="4 5" id="KW-0269">Exonuclease</keyword>
<keyword evidence="10" id="KW-1185">Reference proteome</keyword>
<keyword evidence="1 5" id="KW-0963">Cytoplasm</keyword>
<feature type="domain" description="Exonuclease VII large subunit C-terminal" evidence="7">
    <location>
        <begin position="136"/>
        <end position="443"/>
    </location>
</feature>
<dbReference type="AlphaFoldDB" id="A0A1H9GQF2"/>
<accession>A0A1H9GQF2</accession>
<comment type="function">
    <text evidence="5">Bidirectionally degrades single-stranded DNA into large acid-insoluble oligonucleotides, which are then degraded further into small acid-soluble oligonucleotides.</text>
</comment>
<dbReference type="STRING" id="137733.SAMN05421767_10114"/>
<dbReference type="NCBIfam" id="TIGR00237">
    <property type="entry name" value="xseA"/>
    <property type="match status" value="1"/>
</dbReference>
<dbReference type="Pfam" id="PF13742">
    <property type="entry name" value="tRNA_anti_2"/>
    <property type="match status" value="1"/>
</dbReference>
<comment type="subcellular location">
    <subcellularLocation>
        <location evidence="5 6">Cytoplasm</location>
    </subcellularLocation>
</comment>
<dbReference type="PANTHER" id="PTHR30008:SF0">
    <property type="entry name" value="EXODEOXYRIBONUCLEASE 7 LARGE SUBUNIT"/>
    <property type="match status" value="1"/>
</dbReference>
<protein>
    <recommendedName>
        <fullName evidence="5">Exodeoxyribonuclease 7 large subunit</fullName>
        <ecNumber evidence="5">3.1.11.6</ecNumber>
    </recommendedName>
    <alternativeName>
        <fullName evidence="5">Exodeoxyribonuclease VII large subunit</fullName>
        <shortName evidence="5">Exonuclease VII large subunit</shortName>
    </alternativeName>
</protein>
<evidence type="ECO:0000256" key="1">
    <source>
        <dbReference type="ARBA" id="ARBA00022490"/>
    </source>
</evidence>
<proteinExistence type="inferred from homology"/>
<dbReference type="InterPro" id="IPR020579">
    <property type="entry name" value="Exonuc_VII_lsu_C"/>
</dbReference>
<evidence type="ECO:0000259" key="8">
    <source>
        <dbReference type="Pfam" id="PF13742"/>
    </source>
</evidence>
<dbReference type="InterPro" id="IPR025824">
    <property type="entry name" value="OB-fold_nuc-bd_dom"/>
</dbReference>
<dbReference type="GO" id="GO:0006308">
    <property type="term" value="P:DNA catabolic process"/>
    <property type="evidence" value="ECO:0007669"/>
    <property type="project" value="UniProtKB-UniRule"/>
</dbReference>
<dbReference type="InterPro" id="IPR003753">
    <property type="entry name" value="Exonuc_VII_L"/>
</dbReference>
<dbReference type="Proteomes" id="UP000198556">
    <property type="component" value="Unassembled WGS sequence"/>
</dbReference>
<organism evidence="9 10">
    <name type="scientific">Granulicatella balaenopterae</name>
    <dbReference type="NCBI Taxonomy" id="137733"/>
    <lineage>
        <taxon>Bacteria</taxon>
        <taxon>Bacillati</taxon>
        <taxon>Bacillota</taxon>
        <taxon>Bacilli</taxon>
        <taxon>Lactobacillales</taxon>
        <taxon>Carnobacteriaceae</taxon>
        <taxon>Granulicatella</taxon>
    </lineage>
</organism>
<keyword evidence="2 5" id="KW-0540">Nuclease</keyword>
<feature type="domain" description="OB-fold nucleic acid binding" evidence="8">
    <location>
        <begin position="13"/>
        <end position="108"/>
    </location>
</feature>
<dbReference type="PANTHER" id="PTHR30008">
    <property type="entry name" value="EXODEOXYRIBONUCLEASE 7 LARGE SUBUNIT"/>
    <property type="match status" value="1"/>
</dbReference>
<dbReference type="HAMAP" id="MF_00378">
    <property type="entry name" value="Exonuc_7_L"/>
    <property type="match status" value="1"/>
</dbReference>
<dbReference type="Pfam" id="PF02601">
    <property type="entry name" value="Exonuc_VII_L"/>
    <property type="match status" value="1"/>
</dbReference>
<dbReference type="GO" id="GO:0005737">
    <property type="term" value="C:cytoplasm"/>
    <property type="evidence" value="ECO:0007669"/>
    <property type="project" value="UniProtKB-SubCell"/>
</dbReference>
<evidence type="ECO:0000256" key="6">
    <source>
        <dbReference type="RuleBase" id="RU004355"/>
    </source>
</evidence>
<dbReference type="CDD" id="cd04489">
    <property type="entry name" value="ExoVII_LU_OBF"/>
    <property type="match status" value="1"/>
</dbReference>
<sequence>MMKGGSRLSQEYLTVTALTKYLKRKFDCDPHLGRVYLTGEISNFRMRPNTHQYFSLKDDGAVISAVMFKGAFQKIKFQPEEGMKVLVVGRVSLFEKSGNYQIYIEHMEPDGVGALYQAYEQLKKKLTAEGLFQLPKKAIPRFPKKIAIITSQSGAVIEDIKTTVQRRYPIVQLVLYPAVVQGEHSVPSLLKALKEVEANGTYDTVIIGRGGGSIEDLWSFNDERVVRQIATMQTPLISSVGHETDTTLTDLVADVRAATPTAAAEIATPVLVEIKEQLLQLEQQLIRAMGVVLQFKREQLERLAKTPIFQQPERLYEAYVQRLDHLATTLNLQAERLLQGKRQALTKQQQQLLLQSPASKITKEQQTLAYLTERLEKAQTTLLANKQKDLSSLMEQLDLLSPLKIMQRGYGIVETGEKVIRSVADVALDEEITITLTDGMINANVISKQEVQRDKGE</sequence>
<evidence type="ECO:0000313" key="10">
    <source>
        <dbReference type="Proteomes" id="UP000198556"/>
    </source>
</evidence>
<evidence type="ECO:0000259" key="7">
    <source>
        <dbReference type="Pfam" id="PF02601"/>
    </source>
</evidence>
<comment type="similarity">
    <text evidence="5 6">Belongs to the XseA family.</text>
</comment>
<evidence type="ECO:0000256" key="5">
    <source>
        <dbReference type="HAMAP-Rule" id="MF_00378"/>
    </source>
</evidence>
<name>A0A1H9GQF2_9LACT</name>
<evidence type="ECO:0000256" key="3">
    <source>
        <dbReference type="ARBA" id="ARBA00022801"/>
    </source>
</evidence>
<dbReference type="EC" id="3.1.11.6" evidence="5"/>
<dbReference type="EMBL" id="FOGF01000001">
    <property type="protein sequence ID" value="SEQ52280.1"/>
    <property type="molecule type" value="Genomic_DNA"/>
</dbReference>
<evidence type="ECO:0000256" key="4">
    <source>
        <dbReference type="ARBA" id="ARBA00022839"/>
    </source>
</evidence>
<dbReference type="GO" id="GO:0008855">
    <property type="term" value="F:exodeoxyribonuclease VII activity"/>
    <property type="evidence" value="ECO:0007669"/>
    <property type="project" value="UniProtKB-UniRule"/>
</dbReference>
<comment type="catalytic activity">
    <reaction evidence="5 6">
        <text>Exonucleolytic cleavage in either 5'- to 3'- or 3'- to 5'-direction to yield nucleoside 5'-phosphates.</text>
        <dbReference type="EC" id="3.1.11.6"/>
    </reaction>
</comment>
<gene>
    <name evidence="5" type="primary">xseA</name>
    <name evidence="9" type="ORF">SAMN05421767_10114</name>
</gene>
<reference evidence="9 10" key="1">
    <citation type="submission" date="2016-10" db="EMBL/GenBank/DDBJ databases">
        <authorList>
            <person name="de Groot N.N."/>
        </authorList>
    </citation>
    <scope>NUCLEOTIDE SEQUENCE [LARGE SCALE GENOMIC DNA]</scope>
    <source>
        <strain evidence="9 10">DSM 15827</strain>
    </source>
</reference>
<dbReference type="GO" id="GO:0003676">
    <property type="term" value="F:nucleic acid binding"/>
    <property type="evidence" value="ECO:0007669"/>
    <property type="project" value="InterPro"/>
</dbReference>
<evidence type="ECO:0000256" key="2">
    <source>
        <dbReference type="ARBA" id="ARBA00022722"/>
    </source>
</evidence>
<keyword evidence="3 5" id="KW-0378">Hydrolase</keyword>
<dbReference type="GO" id="GO:0009318">
    <property type="term" value="C:exodeoxyribonuclease VII complex"/>
    <property type="evidence" value="ECO:0007669"/>
    <property type="project" value="UniProtKB-UniRule"/>
</dbReference>
<evidence type="ECO:0000313" key="9">
    <source>
        <dbReference type="EMBL" id="SEQ52280.1"/>
    </source>
</evidence>
<comment type="subunit">
    <text evidence="5">Heterooligomer composed of large and small subunits.</text>
</comment>